<accession>A0A6M0RIT5</accession>
<evidence type="ECO:0000256" key="1">
    <source>
        <dbReference type="SAM" id="SignalP"/>
    </source>
</evidence>
<comment type="caution">
    <text evidence="2">The sequence shown here is derived from an EMBL/GenBank/DDBJ whole genome shotgun (WGS) entry which is preliminary data.</text>
</comment>
<dbReference type="EMBL" id="QXHD01000004">
    <property type="protein sequence ID" value="NEZ55743.1"/>
    <property type="molecule type" value="Genomic_DNA"/>
</dbReference>
<dbReference type="AlphaFoldDB" id="A0A6M0RIT5"/>
<name>A0A6M0RIT5_9CYAN</name>
<dbReference type="Proteomes" id="UP000481033">
    <property type="component" value="Unassembled WGS sequence"/>
</dbReference>
<dbReference type="RefSeq" id="WP_163668685.1">
    <property type="nucleotide sequence ID" value="NZ_QXHD01000004.1"/>
</dbReference>
<keyword evidence="3" id="KW-1185">Reference proteome</keyword>
<feature type="signal peptide" evidence="1">
    <location>
        <begin position="1"/>
        <end position="21"/>
    </location>
</feature>
<gene>
    <name evidence="2" type="ORF">DXZ20_08665</name>
</gene>
<protein>
    <submittedName>
        <fullName evidence="2">PEP-CTERM sorting domain-containing protein</fullName>
    </submittedName>
</protein>
<reference evidence="2 3" key="1">
    <citation type="journal article" date="2020" name="Microb. Ecol.">
        <title>Ecogenomics of the Marine Benthic Filamentous Cyanobacterium Adonisia.</title>
        <authorList>
            <person name="Walter J.M."/>
            <person name="Coutinho F.H."/>
            <person name="Leomil L."/>
            <person name="Hargreaves P.I."/>
            <person name="Campeao M.E."/>
            <person name="Vieira V.V."/>
            <person name="Silva B.S."/>
            <person name="Fistarol G.O."/>
            <person name="Salomon P.S."/>
            <person name="Sawabe T."/>
            <person name="Mino S."/>
            <person name="Hosokawa M."/>
            <person name="Miyashita H."/>
            <person name="Maruyama F."/>
            <person name="van Verk M.C."/>
            <person name="Dutilh B.E."/>
            <person name="Thompson C.C."/>
            <person name="Thompson F.L."/>
        </authorList>
    </citation>
    <scope>NUCLEOTIDE SEQUENCE [LARGE SCALE GENOMIC DNA]</scope>
    <source>
        <strain evidence="2 3">CCMR0081</strain>
    </source>
</reference>
<proteinExistence type="predicted"/>
<feature type="chain" id="PRO_5026657773" evidence="1">
    <location>
        <begin position="22"/>
        <end position="261"/>
    </location>
</feature>
<keyword evidence="1" id="KW-0732">Signal</keyword>
<evidence type="ECO:0000313" key="2">
    <source>
        <dbReference type="EMBL" id="NEZ55743.1"/>
    </source>
</evidence>
<sequence length="261" mass="27942">MLKQILATGLAIGVAFSTASAAQADAQVKSGYGQTLENAGRGEGFKSRDFQIRRSGRNSTVGNGIDESVSWTFDFNKNQELLDAFLADGSDLVSAELIFLDIEVTNVRVTTDWVGIPGIGGMRFGLGSEVAPTDAALIKVPSVASIPKVGEAGSFSVSLLDHGFTVDDVMTAFFDDTDHTNTWYDPNSWAGEMSDYTIANEKHAIPFIYMDDAIIREAKLVLHKENSSLSSTATAVPEPTALVGLAMVGLGLLRRYQQQPG</sequence>
<organism evidence="2 3">
    <name type="scientific">Adonisia turfae CCMR0081</name>
    <dbReference type="NCBI Taxonomy" id="2292702"/>
    <lineage>
        <taxon>Bacteria</taxon>
        <taxon>Bacillati</taxon>
        <taxon>Cyanobacteriota</taxon>
        <taxon>Adonisia</taxon>
        <taxon>Adonisia turfae</taxon>
    </lineage>
</organism>
<evidence type="ECO:0000313" key="3">
    <source>
        <dbReference type="Proteomes" id="UP000481033"/>
    </source>
</evidence>